<evidence type="ECO:0000259" key="7">
    <source>
        <dbReference type="Pfam" id="PF00703"/>
    </source>
</evidence>
<evidence type="ECO:0000256" key="6">
    <source>
        <dbReference type="SAM" id="SignalP"/>
    </source>
</evidence>
<dbReference type="RefSeq" id="WP_077540321.1">
    <property type="nucleotide sequence ID" value="NZ_CP019633.1"/>
</dbReference>
<dbReference type="InterPro" id="IPR013783">
    <property type="entry name" value="Ig-like_fold"/>
</dbReference>
<evidence type="ECO:0000256" key="3">
    <source>
        <dbReference type="ARBA" id="ARBA00016205"/>
    </source>
</evidence>
<dbReference type="EC" id="3.2.1.31" evidence="2"/>
<evidence type="ECO:0000313" key="11">
    <source>
        <dbReference type="Proteomes" id="UP000188273"/>
    </source>
</evidence>
<dbReference type="STRING" id="1940790.L21SP3_01560"/>
<dbReference type="PRINTS" id="PR00132">
    <property type="entry name" value="GLHYDRLASE2"/>
</dbReference>
<dbReference type="PANTHER" id="PTHR10066:SF67">
    <property type="entry name" value="BETA-GLUCURONIDASE"/>
    <property type="match status" value="1"/>
</dbReference>
<comment type="similarity">
    <text evidence="1">Belongs to the glycosyl hydrolase 2 family.</text>
</comment>
<dbReference type="SUPFAM" id="SSF51445">
    <property type="entry name" value="(Trans)glycosidases"/>
    <property type="match status" value="1"/>
</dbReference>
<feature type="signal peptide" evidence="6">
    <location>
        <begin position="1"/>
        <end position="17"/>
    </location>
</feature>
<keyword evidence="4 10" id="KW-0378">Hydrolase</keyword>
<organism evidence="10 11">
    <name type="scientific">Sedimentisphaera cyanobacteriorum</name>
    <dbReference type="NCBI Taxonomy" id="1940790"/>
    <lineage>
        <taxon>Bacteria</taxon>
        <taxon>Pseudomonadati</taxon>
        <taxon>Planctomycetota</taxon>
        <taxon>Phycisphaerae</taxon>
        <taxon>Sedimentisphaerales</taxon>
        <taxon>Sedimentisphaeraceae</taxon>
        <taxon>Sedimentisphaera</taxon>
    </lineage>
</organism>
<proteinExistence type="inferred from homology"/>
<dbReference type="GO" id="GO:0004566">
    <property type="term" value="F:beta-glucuronidase activity"/>
    <property type="evidence" value="ECO:0007669"/>
    <property type="project" value="UniProtKB-EC"/>
</dbReference>
<dbReference type="Proteomes" id="UP000188273">
    <property type="component" value="Chromosome"/>
</dbReference>
<gene>
    <name evidence="10" type="primary">uidA</name>
    <name evidence="10" type="ORF">L21SP3_01560</name>
</gene>
<sequence precursor="true">MKRSLLITLLSASFAFGADLLTNVDNRSSESLNGSWRMIIDPFESGFYDYRYNESRWGYFRDAEPRDKSDLVEYSFDRAELISVPGDWNSQQEKLLFYEGTVWYRKTFDYQLDEGKRLFVYFGAANYETIVYLNDKKLGRHEGGFTPFCFEITEHVKPKDNSLVVKVDNKRVETAVPTVMSDWWNYGGLTRRVMLIEENETFIQDSFIQLKQGSRSKIEGWVQLEGSEKKQQQIELKIPEEGISKTFLTDENGRAEISLNAYLQRWSPQNPKLYNVIIEAPGSRLENQIGFRSIETKGDEILLNGSPVYLRGICIHEEAPLREGRAFAKKDAEVLLEWAKQLNCNFVRLAHYPHNEYMTRLADKMGIMVWSEIPLYWTISWENEKVYENALSQLDEMITRDKNKASVIMWSVANETPISSERTEFLASLTEEARKLDSTRLITAALEKHTRGSVMHVDDPLGEYLDVLGCNEYEGWYSGNSGFSRTWETPYEKPLVMSEFGGGALQGFHADKRTRWSEQFQANLYKMQFEMLDKIDFLRGTTPWILQDFRSPRRPLADIQDFYNRKGLISERGEKKKAFFLLQDWYEQKMK</sequence>
<dbReference type="Gene3D" id="3.20.20.80">
    <property type="entry name" value="Glycosidases"/>
    <property type="match status" value="1"/>
</dbReference>
<dbReference type="InterPro" id="IPR036156">
    <property type="entry name" value="Beta-gal/glucu_dom_sf"/>
</dbReference>
<dbReference type="GO" id="GO:0019391">
    <property type="term" value="P:glucuronoside catabolic process"/>
    <property type="evidence" value="ECO:0007669"/>
    <property type="project" value="TreeGrafter"/>
</dbReference>
<dbReference type="PANTHER" id="PTHR10066">
    <property type="entry name" value="BETA-GLUCURONIDASE"/>
    <property type="match status" value="1"/>
</dbReference>
<evidence type="ECO:0000256" key="1">
    <source>
        <dbReference type="ARBA" id="ARBA00007401"/>
    </source>
</evidence>
<dbReference type="KEGG" id="pbu:L21SP3_01560"/>
<dbReference type="InterPro" id="IPR006101">
    <property type="entry name" value="Glyco_hydro_2"/>
</dbReference>
<evidence type="ECO:0000256" key="2">
    <source>
        <dbReference type="ARBA" id="ARBA00012761"/>
    </source>
</evidence>
<dbReference type="InterPro" id="IPR006103">
    <property type="entry name" value="Glyco_hydro_2_cat"/>
</dbReference>
<accession>A0A1Q2HQM0</accession>
<dbReference type="InterPro" id="IPR006102">
    <property type="entry name" value="Ig-like_GH2"/>
</dbReference>
<evidence type="ECO:0000313" key="10">
    <source>
        <dbReference type="EMBL" id="AQQ09748.1"/>
    </source>
</evidence>
<dbReference type="Pfam" id="PF02836">
    <property type="entry name" value="Glyco_hydro_2_C"/>
    <property type="match status" value="1"/>
</dbReference>
<protein>
    <recommendedName>
        <fullName evidence="3">Beta-glucuronidase</fullName>
        <ecNumber evidence="2">3.2.1.31</ecNumber>
    </recommendedName>
</protein>
<feature type="chain" id="PRO_5013224621" description="Beta-glucuronidase" evidence="6">
    <location>
        <begin position="18"/>
        <end position="591"/>
    </location>
</feature>
<evidence type="ECO:0000259" key="8">
    <source>
        <dbReference type="Pfam" id="PF02836"/>
    </source>
</evidence>
<dbReference type="Pfam" id="PF02837">
    <property type="entry name" value="Glyco_hydro_2_N"/>
    <property type="match status" value="1"/>
</dbReference>
<dbReference type="Pfam" id="PF00703">
    <property type="entry name" value="Glyco_hydro_2"/>
    <property type="match status" value="1"/>
</dbReference>
<dbReference type="GO" id="GO:0005975">
    <property type="term" value="P:carbohydrate metabolic process"/>
    <property type="evidence" value="ECO:0007669"/>
    <property type="project" value="InterPro"/>
</dbReference>
<keyword evidence="5 10" id="KW-0326">Glycosidase</keyword>
<dbReference type="Gene3D" id="2.60.120.260">
    <property type="entry name" value="Galactose-binding domain-like"/>
    <property type="match status" value="1"/>
</dbReference>
<feature type="domain" description="Glycoside hydrolase family 2 immunoglobulin-like beta-sandwich" evidence="7">
    <location>
        <begin position="202"/>
        <end position="292"/>
    </location>
</feature>
<dbReference type="SUPFAM" id="SSF49785">
    <property type="entry name" value="Galactose-binding domain-like"/>
    <property type="match status" value="1"/>
</dbReference>
<feature type="domain" description="Glycoside hydrolase family 2 catalytic" evidence="8">
    <location>
        <begin position="295"/>
        <end position="586"/>
    </location>
</feature>
<keyword evidence="6" id="KW-0732">Signal</keyword>
<dbReference type="AlphaFoldDB" id="A0A1Q2HQM0"/>
<dbReference type="Gene3D" id="2.60.40.10">
    <property type="entry name" value="Immunoglobulins"/>
    <property type="match status" value="1"/>
</dbReference>
<keyword evidence="11" id="KW-1185">Reference proteome</keyword>
<feature type="domain" description="Glycosyl hydrolases family 2 sugar binding" evidence="9">
    <location>
        <begin position="31"/>
        <end position="197"/>
    </location>
</feature>
<dbReference type="EMBL" id="CP019633">
    <property type="protein sequence ID" value="AQQ09748.1"/>
    <property type="molecule type" value="Genomic_DNA"/>
</dbReference>
<dbReference type="InterPro" id="IPR008979">
    <property type="entry name" value="Galactose-bd-like_sf"/>
</dbReference>
<dbReference type="InterPro" id="IPR017853">
    <property type="entry name" value="GH"/>
</dbReference>
<evidence type="ECO:0000259" key="9">
    <source>
        <dbReference type="Pfam" id="PF02837"/>
    </source>
</evidence>
<dbReference type="OrthoDB" id="9762066at2"/>
<dbReference type="GO" id="GO:0030246">
    <property type="term" value="F:carbohydrate binding"/>
    <property type="evidence" value="ECO:0007669"/>
    <property type="project" value="TreeGrafter"/>
</dbReference>
<dbReference type="SUPFAM" id="SSF49303">
    <property type="entry name" value="beta-Galactosidase/glucuronidase domain"/>
    <property type="match status" value="1"/>
</dbReference>
<reference evidence="11" key="1">
    <citation type="submission" date="2017-02" db="EMBL/GenBank/DDBJ databases">
        <title>Comparative genomics and description of representatives of a novel lineage of planctomycetes thriving in anoxic sediments.</title>
        <authorList>
            <person name="Spring S."/>
            <person name="Bunk B."/>
            <person name="Sproer C."/>
            <person name="Klenk H.-P."/>
        </authorList>
    </citation>
    <scope>NUCLEOTIDE SEQUENCE [LARGE SCALE GENOMIC DNA]</scope>
    <source>
        <strain evidence="11">L21-RPul-D3</strain>
    </source>
</reference>
<name>A0A1Q2HQM0_9BACT</name>
<evidence type="ECO:0000256" key="4">
    <source>
        <dbReference type="ARBA" id="ARBA00022801"/>
    </source>
</evidence>
<dbReference type="InterPro" id="IPR006104">
    <property type="entry name" value="Glyco_hydro_2_N"/>
</dbReference>
<evidence type="ECO:0000256" key="5">
    <source>
        <dbReference type="ARBA" id="ARBA00023295"/>
    </source>
</evidence>